<name>A0A3N1HJT3_9ACTN</name>
<feature type="transmembrane region" description="Helical" evidence="1">
    <location>
        <begin position="254"/>
        <end position="275"/>
    </location>
</feature>
<gene>
    <name evidence="2" type="ORF">EDC03_2051</name>
</gene>
<dbReference type="InterPro" id="IPR052524">
    <property type="entry name" value="MFS_Cyanate_Porter"/>
</dbReference>
<feature type="transmembrane region" description="Helical" evidence="1">
    <location>
        <begin position="282"/>
        <end position="301"/>
    </location>
</feature>
<feature type="transmembrane region" description="Helical" evidence="1">
    <location>
        <begin position="342"/>
        <end position="366"/>
    </location>
</feature>
<accession>A0A3N1HJT3</accession>
<dbReference type="SUPFAM" id="SSF103473">
    <property type="entry name" value="MFS general substrate transporter"/>
    <property type="match status" value="1"/>
</dbReference>
<dbReference type="GO" id="GO:0022857">
    <property type="term" value="F:transmembrane transporter activity"/>
    <property type="evidence" value="ECO:0007669"/>
    <property type="project" value="InterPro"/>
</dbReference>
<dbReference type="Pfam" id="PF07690">
    <property type="entry name" value="MFS_1"/>
    <property type="match status" value="1"/>
</dbReference>
<evidence type="ECO:0000256" key="1">
    <source>
        <dbReference type="SAM" id="Phobius"/>
    </source>
</evidence>
<dbReference type="InParanoid" id="A0A3N1HJT3"/>
<dbReference type="RefSeq" id="WP_123380159.1">
    <property type="nucleotide sequence ID" value="NZ_RJKN01000005.1"/>
</dbReference>
<dbReference type="InterPro" id="IPR011701">
    <property type="entry name" value="MFS"/>
</dbReference>
<comment type="caution">
    <text evidence="2">The sequence shown here is derived from an EMBL/GenBank/DDBJ whole genome shotgun (WGS) entry which is preliminary data.</text>
</comment>
<keyword evidence="3" id="KW-1185">Reference proteome</keyword>
<feature type="transmembrane region" description="Helical" evidence="1">
    <location>
        <begin position="372"/>
        <end position="393"/>
    </location>
</feature>
<dbReference type="InterPro" id="IPR036259">
    <property type="entry name" value="MFS_trans_sf"/>
</dbReference>
<keyword evidence="1" id="KW-0812">Transmembrane</keyword>
<evidence type="ECO:0000313" key="3">
    <source>
        <dbReference type="Proteomes" id="UP000276232"/>
    </source>
</evidence>
<dbReference type="AlphaFoldDB" id="A0A3N1HJT3"/>
<dbReference type="PANTHER" id="PTHR23523:SF2">
    <property type="entry name" value="2-NITROIMIDAZOLE TRANSPORTER"/>
    <property type="match status" value="1"/>
</dbReference>
<feature type="transmembrane region" description="Helical" evidence="1">
    <location>
        <begin position="307"/>
        <end position="330"/>
    </location>
</feature>
<evidence type="ECO:0000313" key="2">
    <source>
        <dbReference type="EMBL" id="ROP42766.1"/>
    </source>
</evidence>
<sequence>MPVTSRPAPGPALVVAAVVVVALSLRGPLVAVAPVLEQVRADLGLTPTTAGLLTTVPVVCFAVASPLASVLLARLGPAVAVWCCLAGVAAGTVLRSVGDQAVALVATVVIGVAITIGNITLPVVVRRAVPPARWGAATGAYTAALNSGSVITSLGTEPLAAWLGWRPATAVWLVLVLAGALLWAAVVVGRPGLPAGPGTRPTATAGAAPARRRPWVSVALGVGFGAQAGCFYGLTAWLPTLLADRNGLSPTGAGAASSVFHAAAIVGALLVPLVLHRRTPRATAGLLAACWLVLPVGMLLAPAGWPVWTSLGGAAQGGVFTLVVVLLTVLADDDDDARRSSALVQGLGYTLAALGPTVLGAVHAATDGWDEPLLLVLGALLVMVVAVGAPAHVATQQQRAAREPAPSP</sequence>
<dbReference type="Gene3D" id="1.20.1250.20">
    <property type="entry name" value="MFS general substrate transporter like domains"/>
    <property type="match status" value="2"/>
</dbReference>
<dbReference type="PANTHER" id="PTHR23523">
    <property type="match status" value="1"/>
</dbReference>
<feature type="transmembrane region" description="Helical" evidence="1">
    <location>
        <begin position="75"/>
        <end position="94"/>
    </location>
</feature>
<feature type="transmembrane region" description="Helical" evidence="1">
    <location>
        <begin position="12"/>
        <end position="36"/>
    </location>
</feature>
<feature type="transmembrane region" description="Helical" evidence="1">
    <location>
        <begin position="48"/>
        <end position="69"/>
    </location>
</feature>
<feature type="transmembrane region" description="Helical" evidence="1">
    <location>
        <begin position="101"/>
        <end position="125"/>
    </location>
</feature>
<keyword evidence="1" id="KW-0472">Membrane</keyword>
<keyword evidence="1" id="KW-1133">Transmembrane helix</keyword>
<feature type="transmembrane region" description="Helical" evidence="1">
    <location>
        <begin position="214"/>
        <end position="234"/>
    </location>
</feature>
<protein>
    <submittedName>
        <fullName evidence="2">CP family cyanate transporter-like MFS transporter</fullName>
    </submittedName>
</protein>
<dbReference type="OrthoDB" id="5317164at2"/>
<proteinExistence type="predicted"/>
<reference evidence="2 3" key="1">
    <citation type="journal article" date="2015" name="Stand. Genomic Sci.">
        <title>Genomic Encyclopedia of Bacterial and Archaeal Type Strains, Phase III: the genomes of soil and plant-associated and newly described type strains.</title>
        <authorList>
            <person name="Whitman W.B."/>
            <person name="Woyke T."/>
            <person name="Klenk H.P."/>
            <person name="Zhou Y."/>
            <person name="Lilburn T.G."/>
            <person name="Beck B.J."/>
            <person name="De Vos P."/>
            <person name="Vandamme P."/>
            <person name="Eisen J.A."/>
            <person name="Garrity G."/>
            <person name="Hugenholtz P."/>
            <person name="Kyrpides N.C."/>
        </authorList>
    </citation>
    <scope>NUCLEOTIDE SEQUENCE [LARGE SCALE GENOMIC DNA]</scope>
    <source>
        <strain evidence="2 3">CECT 7306</strain>
    </source>
</reference>
<organism evidence="2 3">
    <name type="scientific">Pseudokineococcus lusitanus</name>
    <dbReference type="NCBI Taxonomy" id="763993"/>
    <lineage>
        <taxon>Bacteria</taxon>
        <taxon>Bacillati</taxon>
        <taxon>Actinomycetota</taxon>
        <taxon>Actinomycetes</taxon>
        <taxon>Kineosporiales</taxon>
        <taxon>Kineosporiaceae</taxon>
        <taxon>Pseudokineococcus</taxon>
    </lineage>
</organism>
<dbReference type="Proteomes" id="UP000276232">
    <property type="component" value="Unassembled WGS sequence"/>
</dbReference>
<feature type="transmembrane region" description="Helical" evidence="1">
    <location>
        <begin position="170"/>
        <end position="193"/>
    </location>
</feature>
<dbReference type="EMBL" id="RJKN01000005">
    <property type="protein sequence ID" value="ROP42766.1"/>
    <property type="molecule type" value="Genomic_DNA"/>
</dbReference>